<keyword evidence="3" id="KW-1185">Reference proteome</keyword>
<feature type="region of interest" description="Disordered" evidence="1">
    <location>
        <begin position="152"/>
        <end position="171"/>
    </location>
</feature>
<evidence type="ECO:0000313" key="2">
    <source>
        <dbReference type="EMBL" id="MFC6673295.1"/>
    </source>
</evidence>
<accession>A0ABW2A6Y2</accession>
<dbReference type="RefSeq" id="WP_379911666.1">
    <property type="nucleotide sequence ID" value="NZ_JBHSWE010000001.1"/>
</dbReference>
<organism evidence="2 3">
    <name type="scientific">Marinobacterium aestuariivivens</name>
    <dbReference type="NCBI Taxonomy" id="1698799"/>
    <lineage>
        <taxon>Bacteria</taxon>
        <taxon>Pseudomonadati</taxon>
        <taxon>Pseudomonadota</taxon>
        <taxon>Gammaproteobacteria</taxon>
        <taxon>Oceanospirillales</taxon>
        <taxon>Oceanospirillaceae</taxon>
        <taxon>Marinobacterium</taxon>
    </lineage>
</organism>
<dbReference type="EC" id="1.4.3.5" evidence="2"/>
<dbReference type="EMBL" id="JBHSWE010000001">
    <property type="protein sequence ID" value="MFC6673295.1"/>
    <property type="molecule type" value="Genomic_DNA"/>
</dbReference>
<sequence>MTTHKTAATEPLDEALAAFIESRLSIQVASSDARGLATLARGYGAQVSPDRCRVRVLLACSQSDALLRDIEASGRIAVLFNEPESHRSVQLKGRDAQVEPATERDRAALPAYVDTLSRRLQHFQVPEAFSRALLSLADDDLVAVSFSPCEAYGQTPGPQAGEPLPAGAART</sequence>
<name>A0ABW2A6Y2_9GAMM</name>
<dbReference type="Gene3D" id="2.30.110.10">
    <property type="entry name" value="Electron Transport, Fmn-binding Protein, Chain A"/>
    <property type="match status" value="1"/>
</dbReference>
<evidence type="ECO:0000313" key="3">
    <source>
        <dbReference type="Proteomes" id="UP001596422"/>
    </source>
</evidence>
<gene>
    <name evidence="2" type="ORF">ACFQDL_26805</name>
</gene>
<keyword evidence="2" id="KW-0560">Oxidoreductase</keyword>
<dbReference type="GO" id="GO:0004733">
    <property type="term" value="F:pyridoxamine phosphate oxidase activity"/>
    <property type="evidence" value="ECO:0007669"/>
    <property type="project" value="UniProtKB-EC"/>
</dbReference>
<reference evidence="3" key="1">
    <citation type="journal article" date="2019" name="Int. J. Syst. Evol. Microbiol.">
        <title>The Global Catalogue of Microorganisms (GCM) 10K type strain sequencing project: providing services to taxonomists for standard genome sequencing and annotation.</title>
        <authorList>
            <consortium name="The Broad Institute Genomics Platform"/>
            <consortium name="The Broad Institute Genome Sequencing Center for Infectious Disease"/>
            <person name="Wu L."/>
            <person name="Ma J."/>
        </authorList>
    </citation>
    <scope>NUCLEOTIDE SEQUENCE [LARGE SCALE GENOMIC DNA]</scope>
    <source>
        <strain evidence="3">NBRC 111756</strain>
    </source>
</reference>
<protein>
    <submittedName>
        <fullName evidence="2">Pyridoxamine 5'-phosphate oxidase family protein</fullName>
        <ecNumber evidence="2">1.-.-.-</ecNumber>
        <ecNumber evidence="2">1.4.3.5</ecNumber>
    </submittedName>
</protein>
<evidence type="ECO:0000256" key="1">
    <source>
        <dbReference type="SAM" id="MobiDB-lite"/>
    </source>
</evidence>
<dbReference type="Proteomes" id="UP001596422">
    <property type="component" value="Unassembled WGS sequence"/>
</dbReference>
<proteinExistence type="predicted"/>
<dbReference type="SUPFAM" id="SSF50475">
    <property type="entry name" value="FMN-binding split barrel"/>
    <property type="match status" value="1"/>
</dbReference>
<comment type="caution">
    <text evidence="2">The sequence shown here is derived from an EMBL/GenBank/DDBJ whole genome shotgun (WGS) entry which is preliminary data.</text>
</comment>
<dbReference type="EC" id="1.-.-.-" evidence="2"/>
<dbReference type="InterPro" id="IPR012349">
    <property type="entry name" value="Split_barrel_FMN-bd"/>
</dbReference>